<dbReference type="Gene3D" id="3.20.10.10">
    <property type="entry name" value="D-amino Acid Aminotransferase, subunit A, domain 2"/>
    <property type="match status" value="1"/>
</dbReference>
<dbReference type="InterPro" id="IPR043132">
    <property type="entry name" value="BCAT-like_C"/>
</dbReference>
<sequence>MSSSSPITLDEIIDFNDQLVQDHPEVSNTVSPPGLDKSSFLHALALEGGVFTTMRTTFNGTRILSLDRHIKRLSAAYDDTNDVAPDIDTLGRAVKKMCIEGICALNGEAQSDSFEAQVTIGITYRVKDMWMFLCPLPVHKNIRCVAELIRGERNGDVRVKDVSWTEKRKSIGGGIPQGVEELVMVGRDDRVTEGLSSNVAIVVDGKVYTAGADKVLSGTIRELLLEACRDHDVEVVYEAMPVEMARRADAEMLIMSTSRLVLSVERLIIPGEFNENGEVVVVEHPIESQLVSSLKSWVKGKVEVDSFPLDDYESINQPTSTGAGLTNQPVSSALLPAARRNRGGVSRDREEASGGYHPRRGADLDDLVGRWKEHLHPRAIDMFKSDEKVAEILRLIGGNIDKNSDPVLGGSDCVYWYGEASRDVGSVEQAVIRFVKPGEEHQTETFVNRLLAFMFANTKSFERLLQLPKVAFKMVTRLRHAVEKEKAARALIQRQVDDQSLEREFWIQEKAEETAKIKQQLTRALHEKDEVVSKLKDLERDYAELWSTARDLEKKNAALAELLKTSIPSNTKSLSLSTAMPGGLLQALSSDLPQSTSNENSNALRASAPGKVLSVSGRILAPPRGEWDLTPHASSASSASSDLKFRKSLHAGHGMTEGGPLLAHTSLSKLKAAPVTAGSTNRIRFFHSLRASSEHYSPAVTFLRQKVIVLTTGFCTGMRFTDLFNTVLNIGYSRLGNVAGTNAHMLQVTRVNPAGRRLHRCPAKMSPVGGRLSADTAAALIRQARGQLRDQAALRRSEKENPFRESRSLADVRRLQSSPILLEGDAVLQEGEIGEDDDADAQLGRRKEATAGTFELCAEEYEDMDMLFGRSCSSGDRRPSGGSSAMRLSVGSHISKSPIRPSASRVQRHVIPADERQTFDTLLTAASPPMSGTSPCSDLNVGSMGSSRLSTPTLGKKLVRPMAPGLGSSPPAYSGLPVSSSKKRYGRSSRPKRSDRMNVQVPLPSRRGAMVYPSPARPTGRLKSGTVCPKPSPEGVGKKNLGSEVLSEARMDCYAPPVSVKHV</sequence>
<keyword evidence="4" id="KW-1185">Reference proteome</keyword>
<accession>A0A7J6M1Q9</accession>
<feature type="region of interest" description="Disordered" evidence="2">
    <location>
        <begin position="340"/>
        <end position="359"/>
    </location>
</feature>
<dbReference type="PANTHER" id="PTHR47703">
    <property type="entry name" value="D-AMINOACID AMINOTRANSFERASE-LIKE PLP-DEPENDENT ENZYMES SUPERFAMILY PROTEIN"/>
    <property type="match status" value="1"/>
</dbReference>
<feature type="compositionally biased region" description="Low complexity" evidence="2">
    <location>
        <begin position="872"/>
        <end position="884"/>
    </location>
</feature>
<comment type="caution">
    <text evidence="3">The sequence shown here is derived from an EMBL/GenBank/DDBJ whole genome shotgun (WGS) entry which is preliminary data.</text>
</comment>
<dbReference type="GO" id="GO:0003824">
    <property type="term" value="F:catalytic activity"/>
    <property type="evidence" value="ECO:0007669"/>
    <property type="project" value="InterPro"/>
</dbReference>
<dbReference type="EMBL" id="JAAPAO010000259">
    <property type="protein sequence ID" value="KAF4665482.1"/>
    <property type="molecule type" value="Genomic_DNA"/>
</dbReference>
<dbReference type="Proteomes" id="UP000591131">
    <property type="component" value="Unassembled WGS sequence"/>
</dbReference>
<dbReference type="PANTHER" id="PTHR47703:SF2">
    <property type="entry name" value="D-AMINOACID AMINOTRANSFERASE-LIKE PLP-DEPENDENT ENZYMES SUPERFAMILY PROTEIN"/>
    <property type="match status" value="1"/>
</dbReference>
<name>A0A7J6M1Q9_PERCH</name>
<protein>
    <submittedName>
        <fullName evidence="3">Uncharacterized protein</fullName>
    </submittedName>
</protein>
<evidence type="ECO:0000313" key="4">
    <source>
        <dbReference type="Proteomes" id="UP000591131"/>
    </source>
</evidence>
<dbReference type="OrthoDB" id="59470at2759"/>
<feature type="compositionally biased region" description="Polar residues" evidence="2">
    <location>
        <begin position="943"/>
        <end position="953"/>
    </location>
</feature>
<reference evidence="3 4" key="1">
    <citation type="submission" date="2020-04" db="EMBL/GenBank/DDBJ databases">
        <title>Perkinsus chesapeaki whole genome sequence.</title>
        <authorList>
            <person name="Bogema D.R."/>
        </authorList>
    </citation>
    <scope>NUCLEOTIDE SEQUENCE [LARGE SCALE GENOMIC DNA]</scope>
    <source>
        <strain evidence="3">ATCC PRA-425</strain>
    </source>
</reference>
<keyword evidence="1" id="KW-0175">Coiled coil</keyword>
<organism evidence="3 4">
    <name type="scientific">Perkinsus chesapeaki</name>
    <name type="common">Clam parasite</name>
    <name type="synonym">Perkinsus andrewsi</name>
    <dbReference type="NCBI Taxonomy" id="330153"/>
    <lineage>
        <taxon>Eukaryota</taxon>
        <taxon>Sar</taxon>
        <taxon>Alveolata</taxon>
        <taxon>Perkinsozoa</taxon>
        <taxon>Perkinsea</taxon>
        <taxon>Perkinsida</taxon>
        <taxon>Perkinsidae</taxon>
        <taxon>Perkinsus</taxon>
    </lineage>
</organism>
<feature type="coiled-coil region" evidence="1">
    <location>
        <begin position="521"/>
        <end position="555"/>
    </location>
</feature>
<evidence type="ECO:0000313" key="3">
    <source>
        <dbReference type="EMBL" id="KAF4665482.1"/>
    </source>
</evidence>
<dbReference type="Pfam" id="PF01063">
    <property type="entry name" value="Aminotran_4"/>
    <property type="match status" value="1"/>
</dbReference>
<proteinExistence type="predicted"/>
<evidence type="ECO:0000256" key="2">
    <source>
        <dbReference type="SAM" id="MobiDB-lite"/>
    </source>
</evidence>
<evidence type="ECO:0000256" key="1">
    <source>
        <dbReference type="SAM" id="Coils"/>
    </source>
</evidence>
<dbReference type="InterPro" id="IPR001544">
    <property type="entry name" value="Aminotrans_IV"/>
</dbReference>
<feature type="compositionally biased region" description="Basic residues" evidence="2">
    <location>
        <begin position="981"/>
        <end position="993"/>
    </location>
</feature>
<dbReference type="SUPFAM" id="SSF56752">
    <property type="entry name" value="D-aminoacid aminotransferase-like PLP-dependent enzymes"/>
    <property type="match status" value="1"/>
</dbReference>
<feature type="region of interest" description="Disordered" evidence="2">
    <location>
        <begin position="872"/>
        <end position="1041"/>
    </location>
</feature>
<dbReference type="InterPro" id="IPR036038">
    <property type="entry name" value="Aminotransferase-like"/>
</dbReference>
<gene>
    <name evidence="3" type="ORF">FOL47_004547</name>
</gene>
<dbReference type="AlphaFoldDB" id="A0A7J6M1Q9"/>